<keyword evidence="3" id="KW-0808">Transferase</keyword>
<dbReference type="EMBL" id="QGDL01000001">
    <property type="protein sequence ID" value="PWJ32401.1"/>
    <property type="molecule type" value="Genomic_DNA"/>
</dbReference>
<dbReference type="Gene3D" id="3.30.450.40">
    <property type="match status" value="1"/>
</dbReference>
<dbReference type="Gene3D" id="3.40.50.2300">
    <property type="match status" value="1"/>
</dbReference>
<evidence type="ECO:0000313" key="8">
    <source>
        <dbReference type="EMBL" id="PWJ32401.1"/>
    </source>
</evidence>
<proteinExistence type="predicted"/>
<dbReference type="Proteomes" id="UP000245845">
    <property type="component" value="Unassembled WGS sequence"/>
</dbReference>
<evidence type="ECO:0000313" key="9">
    <source>
        <dbReference type="Proteomes" id="UP000245845"/>
    </source>
</evidence>
<feature type="domain" description="Response regulatory" evidence="7">
    <location>
        <begin position="209"/>
        <end position="322"/>
    </location>
</feature>
<dbReference type="RefSeq" id="WP_109729735.1">
    <property type="nucleotide sequence ID" value="NZ_BAAACK010000007.1"/>
</dbReference>
<reference evidence="8 9" key="1">
    <citation type="submission" date="2018-05" db="EMBL/GenBank/DDBJ databases">
        <title>The Hungate 1000. A catalogue of reference genomes from the rumen microbiome.</title>
        <authorList>
            <person name="Kelly W."/>
        </authorList>
    </citation>
    <scope>NUCLEOTIDE SEQUENCE [LARGE SCALE GENOMIC DNA]</scope>
    <source>
        <strain evidence="8 9">NLAE-zl-C242</strain>
    </source>
</reference>
<dbReference type="OrthoDB" id="9805474at2"/>
<sequence length="339" mass="38054">MKMNSAGIAGCPPNRSCEESAARNEQFVGECLKKIRKAPDAEEGLKRLLCFLGEQLECDRVYVFEEMDRQHIRNTYEWCRAGISSGIEELPYVAKKDLLPWYGQLTKGENIIEPDVELLREKDTLIYEFLQPQKIQSIILSPLLAQGKMYGFLGTDNPPPEKMEHISVVFDVLAYFVCSLVSQRELSRLRESYSHKKRPKTDALHTGKTVLLVDDSPQLLRLNERVLRPEGYSILSAGTLWEARTILHKTTPDAIVLDIDLPDGNGLDFCRELRARNEIPVVFLTAHSDAQTVQEGAKAGGCALLTKPYQMEELQNAVADALSGVNIKKSEGIVGKSQY</sequence>
<name>A0A2Y9B9V8_9FIRM</name>
<keyword evidence="9" id="KW-1185">Reference proteome</keyword>
<dbReference type="InterPro" id="IPR029016">
    <property type="entry name" value="GAF-like_dom_sf"/>
</dbReference>
<dbReference type="GO" id="GO:0016301">
    <property type="term" value="F:kinase activity"/>
    <property type="evidence" value="ECO:0007669"/>
    <property type="project" value="UniProtKB-KW"/>
</dbReference>
<dbReference type="GO" id="GO:0000160">
    <property type="term" value="P:phosphorelay signal transduction system"/>
    <property type="evidence" value="ECO:0007669"/>
    <property type="project" value="InterPro"/>
</dbReference>
<evidence type="ECO:0000256" key="4">
    <source>
        <dbReference type="ARBA" id="ARBA00022777"/>
    </source>
</evidence>
<dbReference type="InterPro" id="IPR011006">
    <property type="entry name" value="CheY-like_superfamily"/>
</dbReference>
<dbReference type="InterPro" id="IPR050595">
    <property type="entry name" value="Bact_response_regulator"/>
</dbReference>
<dbReference type="SUPFAM" id="SSF52172">
    <property type="entry name" value="CheY-like"/>
    <property type="match status" value="1"/>
</dbReference>
<evidence type="ECO:0000256" key="3">
    <source>
        <dbReference type="ARBA" id="ARBA00022679"/>
    </source>
</evidence>
<dbReference type="SMART" id="SM00448">
    <property type="entry name" value="REC"/>
    <property type="match status" value="1"/>
</dbReference>
<dbReference type="InterPro" id="IPR001789">
    <property type="entry name" value="Sig_transdc_resp-reg_receiver"/>
</dbReference>
<evidence type="ECO:0000256" key="2">
    <source>
        <dbReference type="ARBA" id="ARBA00022553"/>
    </source>
</evidence>
<dbReference type="CDD" id="cd00156">
    <property type="entry name" value="REC"/>
    <property type="match status" value="1"/>
</dbReference>
<organism evidence="8 9">
    <name type="scientific">Faecalicatena orotica</name>
    <dbReference type="NCBI Taxonomy" id="1544"/>
    <lineage>
        <taxon>Bacteria</taxon>
        <taxon>Bacillati</taxon>
        <taxon>Bacillota</taxon>
        <taxon>Clostridia</taxon>
        <taxon>Lachnospirales</taxon>
        <taxon>Lachnospiraceae</taxon>
        <taxon>Faecalicatena</taxon>
    </lineage>
</organism>
<dbReference type="SUPFAM" id="SSF55781">
    <property type="entry name" value="GAF domain-like"/>
    <property type="match status" value="1"/>
</dbReference>
<evidence type="ECO:0000256" key="5">
    <source>
        <dbReference type="ARBA" id="ARBA00024867"/>
    </source>
</evidence>
<dbReference type="Pfam" id="PF00072">
    <property type="entry name" value="Response_reg"/>
    <property type="match status" value="1"/>
</dbReference>
<comment type="function">
    <text evidence="5">May play the central regulatory role in sporulation. It may be an element of the effector pathway responsible for the activation of sporulation genes in response to nutritional stress. Spo0A may act in concert with spo0H (a sigma factor) to control the expression of some genes that are critical to the sporulation process.</text>
</comment>
<keyword evidence="2 6" id="KW-0597">Phosphoprotein</keyword>
<accession>A0A2Y9B9V8</accession>
<dbReference type="InterPro" id="IPR003018">
    <property type="entry name" value="GAF"/>
</dbReference>
<dbReference type="PROSITE" id="PS50110">
    <property type="entry name" value="RESPONSE_REGULATORY"/>
    <property type="match status" value="1"/>
</dbReference>
<dbReference type="PANTHER" id="PTHR44591">
    <property type="entry name" value="STRESS RESPONSE REGULATOR PROTEIN 1"/>
    <property type="match status" value="1"/>
</dbReference>
<evidence type="ECO:0000256" key="1">
    <source>
        <dbReference type="ARBA" id="ARBA00018672"/>
    </source>
</evidence>
<comment type="caution">
    <text evidence="8">The sequence shown here is derived from an EMBL/GenBank/DDBJ whole genome shotgun (WGS) entry which is preliminary data.</text>
</comment>
<evidence type="ECO:0000259" key="7">
    <source>
        <dbReference type="PROSITE" id="PS50110"/>
    </source>
</evidence>
<evidence type="ECO:0000256" key="6">
    <source>
        <dbReference type="PROSITE-ProRule" id="PRU00169"/>
    </source>
</evidence>
<dbReference type="Pfam" id="PF01590">
    <property type="entry name" value="GAF"/>
    <property type="match status" value="1"/>
</dbReference>
<dbReference type="AlphaFoldDB" id="A0A2Y9B9V8"/>
<protein>
    <recommendedName>
        <fullName evidence="1">Stage 0 sporulation protein A homolog</fullName>
    </recommendedName>
</protein>
<gene>
    <name evidence="8" type="ORF">A8806_101689</name>
</gene>
<keyword evidence="4" id="KW-0418">Kinase</keyword>
<dbReference type="PANTHER" id="PTHR44591:SF3">
    <property type="entry name" value="RESPONSE REGULATORY DOMAIN-CONTAINING PROTEIN"/>
    <property type="match status" value="1"/>
</dbReference>
<feature type="modified residue" description="4-aspartylphosphate" evidence="6">
    <location>
        <position position="258"/>
    </location>
</feature>